<evidence type="ECO:0000259" key="1">
    <source>
        <dbReference type="Pfam" id="PF02463"/>
    </source>
</evidence>
<reference evidence="2" key="1">
    <citation type="journal article" date="2015" name="Nature">
        <title>Complex archaea that bridge the gap between prokaryotes and eukaryotes.</title>
        <authorList>
            <person name="Spang A."/>
            <person name="Saw J.H."/>
            <person name="Jorgensen S.L."/>
            <person name="Zaremba-Niedzwiedzka K."/>
            <person name="Martijn J."/>
            <person name="Lind A.E."/>
            <person name="van Eijk R."/>
            <person name="Schleper C."/>
            <person name="Guy L."/>
            <person name="Ettema T.J."/>
        </authorList>
    </citation>
    <scope>NUCLEOTIDE SEQUENCE</scope>
</reference>
<proteinExistence type="predicted"/>
<sequence length="207" mass="23256">MTNLQQHSEFLIKTLAERDRLQQELDKTSRGKENALSGVLLSGRARDIVNSVLVLTQEKVCTFVEDVVSLALSVVYGDEYKFELEFDVKRNQSEATPWILKDGDRFSPREEVGGGVLDVTSLSLRFAFWSLMVPKPAPVFILDEPGRFLSRDKQGQFGRMLKELSEMLGVQIIMVSHSTDIIEQADKAYEVVQENGVSKCLPIGEMA</sequence>
<protein>
    <recommendedName>
        <fullName evidence="1">RecF/RecN/SMC N-terminal domain-containing protein</fullName>
    </recommendedName>
</protein>
<dbReference type="InterPro" id="IPR027417">
    <property type="entry name" value="P-loop_NTPase"/>
</dbReference>
<dbReference type="InterPro" id="IPR003395">
    <property type="entry name" value="RecF/RecN/SMC_N"/>
</dbReference>
<accession>A0A0F9UDD6</accession>
<feature type="domain" description="RecF/RecN/SMC N-terminal" evidence="1">
    <location>
        <begin position="111"/>
        <end position="198"/>
    </location>
</feature>
<dbReference type="Gene3D" id="3.40.50.300">
    <property type="entry name" value="P-loop containing nucleotide triphosphate hydrolases"/>
    <property type="match status" value="1"/>
</dbReference>
<name>A0A0F9UDD6_9ZZZZ</name>
<gene>
    <name evidence="2" type="ORF">LCGC14_0235250</name>
</gene>
<dbReference type="Pfam" id="PF02463">
    <property type="entry name" value="SMC_N"/>
    <property type="match status" value="1"/>
</dbReference>
<comment type="caution">
    <text evidence="2">The sequence shown here is derived from an EMBL/GenBank/DDBJ whole genome shotgun (WGS) entry which is preliminary data.</text>
</comment>
<organism evidence="2">
    <name type="scientific">marine sediment metagenome</name>
    <dbReference type="NCBI Taxonomy" id="412755"/>
    <lineage>
        <taxon>unclassified sequences</taxon>
        <taxon>metagenomes</taxon>
        <taxon>ecological metagenomes</taxon>
    </lineage>
</organism>
<evidence type="ECO:0000313" key="2">
    <source>
        <dbReference type="EMBL" id="KKN89679.1"/>
    </source>
</evidence>
<dbReference type="SUPFAM" id="SSF52540">
    <property type="entry name" value="P-loop containing nucleoside triphosphate hydrolases"/>
    <property type="match status" value="1"/>
</dbReference>
<dbReference type="EMBL" id="LAZR01000116">
    <property type="protein sequence ID" value="KKN89679.1"/>
    <property type="molecule type" value="Genomic_DNA"/>
</dbReference>
<dbReference type="AlphaFoldDB" id="A0A0F9UDD6"/>